<keyword evidence="4 5" id="KW-0067">ATP-binding</keyword>
<sequence length="542" mass="61689">MVRLLNFINISSSNKTLTLQSKSAEADEVDIRIPQRDTVLGGSSNNLSGSSPSARSPSLKKQTPTTPILTEREIEKVFDTIKIIDDPDEKSQSSNKPPKEKKCLVSFGEANKFANINMRGSVEDAMQICKQIFNIDESTSVRLDVYDPKVEVYVVAETMNQIKSCKEKLSSKPIKLRLELNKPLVSFEEQMGWIEMKLLGSGAFGEVKMVYDKIHSKTMAVKKIHVSKGQKEYKEKIEKEIQVMQSLEHPNIVKCFGYHENGEFFYIMMELMLGGSLKSVLKRIGKGLTEDLIQDYLKQIISALVYIHEEIPTHVYHRDLKCDNFLLAGGLIKLADFGEAKVIQKGQTLSQTRNSVVGTLTFCSPEMLKGDPSYKRSHAPDIWSLGMCILEMIFGYNIWEREFRKSILSSTGHSENSDSDPEALYSEYRLTDFIVKNLDTLPTKVIPELQVSEELKDLITNCLKVNPADRPKASELLKHKFFSLSIPRGTLKQEILEQFHFFTDECEKLQQKALPTYFSTVFKQTAKTTNDQEEEYSEDYFD</sequence>
<evidence type="ECO:0000256" key="3">
    <source>
        <dbReference type="ARBA" id="ARBA00022777"/>
    </source>
</evidence>
<reference evidence="8 9" key="1">
    <citation type="journal article" date="2010" name="Cell">
        <title>The genome of Naegleria gruberi illuminates early eukaryotic versatility.</title>
        <authorList>
            <person name="Fritz-Laylin L.K."/>
            <person name="Prochnik S.E."/>
            <person name="Ginger M.L."/>
            <person name="Dacks J.B."/>
            <person name="Carpenter M.L."/>
            <person name="Field M.C."/>
            <person name="Kuo A."/>
            <person name="Paredez A."/>
            <person name="Chapman J."/>
            <person name="Pham J."/>
            <person name="Shu S."/>
            <person name="Neupane R."/>
            <person name="Cipriano M."/>
            <person name="Mancuso J."/>
            <person name="Tu H."/>
            <person name="Salamov A."/>
            <person name="Lindquist E."/>
            <person name="Shapiro H."/>
            <person name="Lucas S."/>
            <person name="Grigoriev I.V."/>
            <person name="Cande W.Z."/>
            <person name="Fulton C."/>
            <person name="Rokhsar D.S."/>
            <person name="Dawson S.C."/>
        </authorList>
    </citation>
    <scope>NUCLEOTIDE SEQUENCE [LARGE SCALE GENOMIC DNA]</scope>
    <source>
        <strain evidence="8 9">NEG-M</strain>
    </source>
</reference>
<keyword evidence="9" id="KW-1185">Reference proteome</keyword>
<evidence type="ECO:0000256" key="1">
    <source>
        <dbReference type="ARBA" id="ARBA00022679"/>
    </source>
</evidence>
<dbReference type="KEGG" id="ngr:NAEGRDRAFT_80116"/>
<dbReference type="PROSITE" id="PS00107">
    <property type="entry name" value="PROTEIN_KINASE_ATP"/>
    <property type="match status" value="1"/>
</dbReference>
<organism evidence="9">
    <name type="scientific">Naegleria gruberi</name>
    <name type="common">Amoeba</name>
    <dbReference type="NCBI Taxonomy" id="5762"/>
    <lineage>
        <taxon>Eukaryota</taxon>
        <taxon>Discoba</taxon>
        <taxon>Heterolobosea</taxon>
        <taxon>Tetramitia</taxon>
        <taxon>Eutetramitia</taxon>
        <taxon>Vahlkampfiidae</taxon>
        <taxon>Naegleria</taxon>
    </lineage>
</organism>
<evidence type="ECO:0000313" key="9">
    <source>
        <dbReference type="Proteomes" id="UP000006671"/>
    </source>
</evidence>
<keyword evidence="2 5" id="KW-0547">Nucleotide-binding</keyword>
<evidence type="ECO:0000256" key="2">
    <source>
        <dbReference type="ARBA" id="ARBA00022741"/>
    </source>
</evidence>
<dbReference type="Gene3D" id="1.10.510.10">
    <property type="entry name" value="Transferase(Phosphotransferase) domain 1"/>
    <property type="match status" value="1"/>
</dbReference>
<proteinExistence type="predicted"/>
<dbReference type="eggNOG" id="KOG0198">
    <property type="taxonomic scope" value="Eukaryota"/>
</dbReference>
<dbReference type="InterPro" id="IPR011009">
    <property type="entry name" value="Kinase-like_dom_sf"/>
</dbReference>
<dbReference type="VEuPathDB" id="AmoebaDB:NAEGRDRAFT_80116"/>
<dbReference type="InterPro" id="IPR008271">
    <property type="entry name" value="Ser/Thr_kinase_AS"/>
</dbReference>
<evidence type="ECO:0000259" key="7">
    <source>
        <dbReference type="PROSITE" id="PS50011"/>
    </source>
</evidence>
<dbReference type="PANTHER" id="PTHR48016:SF56">
    <property type="entry name" value="MAPKK KINASE"/>
    <property type="match status" value="1"/>
</dbReference>
<dbReference type="OrthoDB" id="40902at2759"/>
<dbReference type="SMART" id="SM00220">
    <property type="entry name" value="S_TKc"/>
    <property type="match status" value="1"/>
</dbReference>
<accession>D2VIT3</accession>
<dbReference type="InParanoid" id="D2VIT3"/>
<dbReference type="InterPro" id="IPR050538">
    <property type="entry name" value="MAP_kinase_kinase_kinase"/>
</dbReference>
<keyword evidence="1" id="KW-0808">Transferase</keyword>
<feature type="compositionally biased region" description="Low complexity" evidence="6">
    <location>
        <begin position="40"/>
        <end position="59"/>
    </location>
</feature>
<dbReference type="InterPro" id="IPR000719">
    <property type="entry name" value="Prot_kinase_dom"/>
</dbReference>
<dbReference type="RefSeq" id="XP_002676150.1">
    <property type="nucleotide sequence ID" value="XM_002676104.1"/>
</dbReference>
<dbReference type="AlphaFoldDB" id="D2VIT3"/>
<evidence type="ECO:0000256" key="6">
    <source>
        <dbReference type="SAM" id="MobiDB-lite"/>
    </source>
</evidence>
<protein>
    <submittedName>
        <fullName evidence="8">Mitogen-activated protein kinase</fullName>
    </submittedName>
</protein>
<dbReference type="Pfam" id="PF00069">
    <property type="entry name" value="Pkinase"/>
    <property type="match status" value="1"/>
</dbReference>
<dbReference type="EMBL" id="GG738874">
    <property type="protein sequence ID" value="EFC43406.1"/>
    <property type="molecule type" value="Genomic_DNA"/>
</dbReference>
<dbReference type="GeneID" id="8862005"/>
<dbReference type="STRING" id="5762.D2VIT3"/>
<dbReference type="OMA" id="YIMMELM"/>
<dbReference type="GO" id="GO:0005524">
    <property type="term" value="F:ATP binding"/>
    <property type="evidence" value="ECO:0007669"/>
    <property type="project" value="UniProtKB-UniRule"/>
</dbReference>
<keyword evidence="3 8" id="KW-0418">Kinase</keyword>
<dbReference type="InterPro" id="IPR017441">
    <property type="entry name" value="Protein_kinase_ATP_BS"/>
</dbReference>
<feature type="domain" description="Protein kinase" evidence="7">
    <location>
        <begin position="193"/>
        <end position="482"/>
    </location>
</feature>
<dbReference type="SUPFAM" id="SSF56112">
    <property type="entry name" value="Protein kinase-like (PK-like)"/>
    <property type="match status" value="1"/>
</dbReference>
<dbReference type="PROSITE" id="PS50011">
    <property type="entry name" value="PROTEIN_KINASE_DOM"/>
    <property type="match status" value="1"/>
</dbReference>
<dbReference type="GO" id="GO:0004672">
    <property type="term" value="F:protein kinase activity"/>
    <property type="evidence" value="ECO:0007669"/>
    <property type="project" value="InterPro"/>
</dbReference>
<evidence type="ECO:0000256" key="4">
    <source>
        <dbReference type="ARBA" id="ARBA00022840"/>
    </source>
</evidence>
<dbReference type="PROSITE" id="PS00108">
    <property type="entry name" value="PROTEIN_KINASE_ST"/>
    <property type="match status" value="1"/>
</dbReference>
<feature type="binding site" evidence="5">
    <location>
        <position position="223"/>
    </location>
    <ligand>
        <name>ATP</name>
        <dbReference type="ChEBI" id="CHEBI:30616"/>
    </ligand>
</feature>
<evidence type="ECO:0000256" key="5">
    <source>
        <dbReference type="PROSITE-ProRule" id="PRU10141"/>
    </source>
</evidence>
<name>D2VIT3_NAEGR</name>
<dbReference type="PANTHER" id="PTHR48016">
    <property type="entry name" value="MAP KINASE KINASE KINASE SSK2-RELATED-RELATED"/>
    <property type="match status" value="1"/>
</dbReference>
<dbReference type="Proteomes" id="UP000006671">
    <property type="component" value="Unassembled WGS sequence"/>
</dbReference>
<dbReference type="Gene3D" id="3.30.200.20">
    <property type="entry name" value="Phosphorylase Kinase, domain 1"/>
    <property type="match status" value="1"/>
</dbReference>
<feature type="region of interest" description="Disordered" evidence="6">
    <location>
        <begin position="35"/>
        <end position="67"/>
    </location>
</feature>
<evidence type="ECO:0000313" key="8">
    <source>
        <dbReference type="EMBL" id="EFC43406.1"/>
    </source>
</evidence>
<gene>
    <name evidence="8" type="ORF">NAEGRDRAFT_80116</name>
</gene>